<reference evidence="2 4" key="1">
    <citation type="journal article" date="2014" name="ISME J.">
        <title>Trehalose/2-sulfotrehalose biosynthesis and glycine-betaine uptake are widely spread mechanisms for osmoadaptation in the Halobacteriales.</title>
        <authorList>
            <person name="Youssef N.H."/>
            <person name="Savage-Ashlock K.N."/>
            <person name="McCully A.L."/>
            <person name="Luedtke B."/>
            <person name="Shaw E.I."/>
            <person name="Hoff W.D."/>
            <person name="Elshahed M.S."/>
        </authorList>
    </citation>
    <scope>NUCLEOTIDE SEQUENCE [LARGE SCALE GENOMIC DNA]</scope>
    <source>
        <strain evidence="2 4">DX253</strain>
    </source>
</reference>
<organism evidence="2 4">
    <name type="scientific">Haladaptatus paucihalophilus DX253</name>
    <dbReference type="NCBI Taxonomy" id="797209"/>
    <lineage>
        <taxon>Archaea</taxon>
        <taxon>Methanobacteriati</taxon>
        <taxon>Methanobacteriota</taxon>
        <taxon>Stenosarchaea group</taxon>
        <taxon>Halobacteria</taxon>
        <taxon>Halobacteriales</taxon>
        <taxon>Haladaptataceae</taxon>
        <taxon>Haladaptatus</taxon>
    </lineage>
</organism>
<dbReference type="EMBL" id="FRAN01000004">
    <property type="protein sequence ID" value="SHL11028.1"/>
    <property type="molecule type" value="Genomic_DNA"/>
</dbReference>
<dbReference type="InterPro" id="IPR058426">
    <property type="entry name" value="DUF8113"/>
</dbReference>
<reference evidence="3" key="3">
    <citation type="submission" date="2016-11" db="EMBL/GenBank/DDBJ databases">
        <authorList>
            <person name="Jaros S."/>
            <person name="Januszkiewicz K."/>
            <person name="Wedrychowicz H."/>
        </authorList>
    </citation>
    <scope>NUCLEOTIDE SEQUENCE [LARGE SCALE GENOMIC DNA]</scope>
    <source>
        <strain evidence="3">DX253</strain>
    </source>
</reference>
<evidence type="ECO:0000313" key="4">
    <source>
        <dbReference type="Proteomes" id="UP000003751"/>
    </source>
</evidence>
<evidence type="ECO:0000313" key="3">
    <source>
        <dbReference type="EMBL" id="SHL11028.1"/>
    </source>
</evidence>
<protein>
    <recommendedName>
        <fullName evidence="1">DUF8113 domain-containing protein</fullName>
    </recommendedName>
</protein>
<proteinExistence type="predicted"/>
<dbReference type="EMBL" id="AEMG01000015">
    <property type="protein sequence ID" value="EFW91332.1"/>
    <property type="molecule type" value="Genomic_DNA"/>
</dbReference>
<dbReference type="eggNOG" id="arCOG10144">
    <property type="taxonomic scope" value="Archaea"/>
</dbReference>
<reference evidence="5" key="2">
    <citation type="submission" date="2016-11" db="EMBL/GenBank/DDBJ databases">
        <authorList>
            <person name="Varghese N."/>
            <person name="Submissions S."/>
        </authorList>
    </citation>
    <scope>NUCLEOTIDE SEQUENCE [LARGE SCALE GENOMIC DNA]</scope>
    <source>
        <strain evidence="5">DX253</strain>
    </source>
</reference>
<keyword evidence="5" id="KW-1185">Reference proteome</keyword>
<dbReference type="Proteomes" id="UP000184203">
    <property type="component" value="Unassembled WGS sequence"/>
</dbReference>
<gene>
    <name evidence="3" type="ORF">SAMN05444342_3056</name>
    <name evidence="2" type="ORF">ZOD2009_14526</name>
</gene>
<dbReference type="RefSeq" id="WP_007980987.1">
    <property type="nucleotide sequence ID" value="NZ_AEMG01000015.1"/>
</dbReference>
<evidence type="ECO:0000313" key="5">
    <source>
        <dbReference type="Proteomes" id="UP000184203"/>
    </source>
</evidence>
<dbReference type="AlphaFoldDB" id="E7QVR9"/>
<dbReference type="STRING" id="797209.GCA_000376445_03420"/>
<sequence>MENPQFEELQERAAKAVTEDELASVYVGLVHENGEQQYFFGNDTDGNEELQEMTVAQLGMLLRVLADRSNASIDEIADVAIEHAGQMQLQ</sequence>
<name>E7QVR9_HALPU</name>
<dbReference type="OrthoDB" id="256720at2157"/>
<feature type="domain" description="DUF8113" evidence="1">
    <location>
        <begin position="2"/>
        <end position="89"/>
    </location>
</feature>
<dbReference type="Proteomes" id="UP000003751">
    <property type="component" value="Unassembled WGS sequence"/>
</dbReference>
<evidence type="ECO:0000259" key="1">
    <source>
        <dbReference type="Pfam" id="PF26418"/>
    </source>
</evidence>
<dbReference type="Pfam" id="PF26418">
    <property type="entry name" value="DUF8113"/>
    <property type="match status" value="1"/>
</dbReference>
<dbReference type="PATRIC" id="fig|797209.4.peg.2864"/>
<evidence type="ECO:0000313" key="2">
    <source>
        <dbReference type="EMBL" id="EFW91332.1"/>
    </source>
</evidence>
<accession>E7QVR9</accession>